<sequence>MDIRDRHLMRHSQRRFSNKMAEEHLEFSPFDPITANDWEFRHKWIYINGLLIYSFGSNISNSNLFCVKVVKEYERAVIFRLGRLLPGGARGPGIFIVIPCIDTYRKVDLRVLSFDVPPQEILSRDAVTVAVDVVVYFRISNATISVTNVEDSSRSTKLLAQTTLRNILGTKTLAEMLSDREQISLQMQSTLDEITSPWGVKVERVEMKDVRLPVQLQRAMAAEAEATREAGAKIIAAEGEQKASKALSEAALIVSQSPVALQLRFLQTLSTISAEKNRTIIFPLPMEIVRHFIKRNRYYRQNK</sequence>
<organism evidence="5 6">
    <name type="scientific">Meloidogyne enterolobii</name>
    <name type="common">Root-knot nematode worm</name>
    <name type="synonym">Meloidogyne mayaguensis</name>
    <dbReference type="NCBI Taxonomy" id="390850"/>
    <lineage>
        <taxon>Eukaryota</taxon>
        <taxon>Metazoa</taxon>
        <taxon>Ecdysozoa</taxon>
        <taxon>Nematoda</taxon>
        <taxon>Chromadorea</taxon>
        <taxon>Rhabditida</taxon>
        <taxon>Tylenchina</taxon>
        <taxon>Tylenchomorpha</taxon>
        <taxon>Tylenchoidea</taxon>
        <taxon>Meloidogynidae</taxon>
        <taxon>Meloidogyninae</taxon>
        <taxon>Meloidogyne</taxon>
    </lineage>
</organism>
<dbReference type="OrthoDB" id="2105077at2759"/>
<name>A0A6V7X3K8_MELEN</name>
<evidence type="ECO:0000259" key="4">
    <source>
        <dbReference type="SMART" id="SM00244"/>
    </source>
</evidence>
<evidence type="ECO:0000313" key="5">
    <source>
        <dbReference type="EMBL" id="CAD2193874.1"/>
    </source>
</evidence>
<dbReference type="PANTHER" id="PTHR10264">
    <property type="entry name" value="BAND 7 PROTEIN-RELATED"/>
    <property type="match status" value="1"/>
</dbReference>
<comment type="caution">
    <text evidence="5">The sequence shown here is derived from an EMBL/GenBank/DDBJ whole genome shotgun (WGS) entry which is preliminary data.</text>
</comment>
<accession>A0A6V7X3K8</accession>
<evidence type="ECO:0000313" key="6">
    <source>
        <dbReference type="Proteomes" id="UP000580250"/>
    </source>
</evidence>
<comment type="subcellular location">
    <subcellularLocation>
        <location evidence="1">Membrane</location>
    </subcellularLocation>
</comment>
<reference evidence="5 6" key="1">
    <citation type="submission" date="2020-08" db="EMBL/GenBank/DDBJ databases">
        <authorList>
            <person name="Koutsovoulos G."/>
            <person name="Danchin GJ E."/>
        </authorList>
    </citation>
    <scope>NUCLEOTIDE SEQUENCE [LARGE SCALE GENOMIC DNA]</scope>
</reference>
<dbReference type="InterPro" id="IPR001107">
    <property type="entry name" value="Band_7"/>
</dbReference>
<keyword evidence="3" id="KW-0472">Membrane</keyword>
<dbReference type="PRINTS" id="PR00721">
    <property type="entry name" value="STOMATIN"/>
</dbReference>
<dbReference type="SUPFAM" id="SSF117892">
    <property type="entry name" value="Band 7/SPFH domain"/>
    <property type="match status" value="1"/>
</dbReference>
<dbReference type="Gene3D" id="6.10.250.2090">
    <property type="match status" value="1"/>
</dbReference>
<gene>
    <name evidence="5" type="ORF">MENT_LOCUS46852</name>
</gene>
<evidence type="ECO:0000256" key="2">
    <source>
        <dbReference type="ARBA" id="ARBA00008164"/>
    </source>
</evidence>
<dbReference type="AlphaFoldDB" id="A0A6V7X3K8"/>
<dbReference type="InterPro" id="IPR001972">
    <property type="entry name" value="Stomatin_HflK_fam"/>
</dbReference>
<dbReference type="FunFam" id="3.30.479.30:FF:000002">
    <property type="entry name" value="band 7 protein AGAP004871"/>
    <property type="match status" value="1"/>
</dbReference>
<dbReference type="InterPro" id="IPR036013">
    <property type="entry name" value="Band_7/SPFH_dom_sf"/>
</dbReference>
<dbReference type="Pfam" id="PF01145">
    <property type="entry name" value="Band_7"/>
    <property type="match status" value="1"/>
</dbReference>
<dbReference type="PANTHER" id="PTHR10264:SF19">
    <property type="entry name" value="AT06885P-RELATED"/>
    <property type="match status" value="1"/>
</dbReference>
<evidence type="ECO:0000256" key="3">
    <source>
        <dbReference type="ARBA" id="ARBA00023136"/>
    </source>
</evidence>
<dbReference type="EMBL" id="CAJEWN010001064">
    <property type="protein sequence ID" value="CAD2193874.1"/>
    <property type="molecule type" value="Genomic_DNA"/>
</dbReference>
<protein>
    <recommendedName>
        <fullName evidence="4">Band 7 domain-containing protein</fullName>
    </recommendedName>
</protein>
<dbReference type="InterPro" id="IPR043202">
    <property type="entry name" value="Band-7_stomatin-like"/>
</dbReference>
<proteinExistence type="inferred from homology"/>
<dbReference type="Gene3D" id="3.30.479.30">
    <property type="entry name" value="Band 7 domain"/>
    <property type="match status" value="1"/>
</dbReference>
<feature type="domain" description="Band 7" evidence="4">
    <location>
        <begin position="65"/>
        <end position="224"/>
    </location>
</feature>
<comment type="similarity">
    <text evidence="2">Belongs to the band 7/mec-2 family.</text>
</comment>
<evidence type="ECO:0000256" key="1">
    <source>
        <dbReference type="ARBA" id="ARBA00004370"/>
    </source>
</evidence>
<dbReference type="GO" id="GO:0005886">
    <property type="term" value="C:plasma membrane"/>
    <property type="evidence" value="ECO:0007669"/>
    <property type="project" value="InterPro"/>
</dbReference>
<dbReference type="SMART" id="SM00244">
    <property type="entry name" value="PHB"/>
    <property type="match status" value="1"/>
</dbReference>
<dbReference type="Proteomes" id="UP000580250">
    <property type="component" value="Unassembled WGS sequence"/>
</dbReference>